<dbReference type="SMART" id="SM00214">
    <property type="entry name" value="VWC"/>
    <property type="match status" value="4"/>
</dbReference>
<dbReference type="GO" id="GO:0005615">
    <property type="term" value="C:extracellular space"/>
    <property type="evidence" value="ECO:0007669"/>
    <property type="project" value="TreeGrafter"/>
</dbReference>
<proteinExistence type="evidence at transcript level"/>
<reference evidence="11" key="1">
    <citation type="journal article" date="2006" name="Development">
        <title>Axis specification in the spider embryo: dpp is required for radial-to-axial symmetry transformation and sog for ventral patterning.</title>
        <authorList>
            <person name="Akiyama-Oda Y."/>
            <person name="Oda H."/>
        </authorList>
    </citation>
    <scope>NUCLEOTIDE SEQUENCE</scope>
</reference>
<keyword evidence="13" id="KW-1185">Reference proteome</keyword>
<feature type="domain" description="VWFC" evidence="9">
    <location>
        <begin position="700"/>
        <end position="759"/>
    </location>
</feature>
<comment type="similarity">
    <text evidence="2 7">Belongs to the chordin family.</text>
</comment>
<evidence type="ECO:0000256" key="3">
    <source>
        <dbReference type="ARBA" id="ARBA00022473"/>
    </source>
</evidence>
<feature type="domain" description="CHRD" evidence="10">
    <location>
        <begin position="263"/>
        <end position="391"/>
    </location>
</feature>
<dbReference type="PROSITE" id="PS50184">
    <property type="entry name" value="VWFC_2"/>
    <property type="match status" value="4"/>
</dbReference>
<comment type="subcellular location">
    <subcellularLocation>
        <location evidence="1">Secreted</location>
    </subcellularLocation>
</comment>
<evidence type="ECO:0000256" key="6">
    <source>
        <dbReference type="ARBA" id="ARBA00023180"/>
    </source>
</evidence>
<evidence type="ECO:0000313" key="13">
    <source>
        <dbReference type="Proteomes" id="UP001187531"/>
    </source>
</evidence>
<evidence type="ECO:0000259" key="9">
    <source>
        <dbReference type="PROSITE" id="PS50184"/>
    </source>
</evidence>
<evidence type="ECO:0000313" key="12">
    <source>
        <dbReference type="EMBL" id="KAK2709186.1"/>
    </source>
</evidence>
<dbReference type="Pfam" id="PF07452">
    <property type="entry name" value="CHRD"/>
    <property type="match status" value="1"/>
</dbReference>
<dbReference type="SUPFAM" id="SSF57603">
    <property type="entry name" value="FnI-like domain"/>
    <property type="match status" value="4"/>
</dbReference>
<dbReference type="AlphaFoldDB" id="Q25C46"/>
<keyword evidence="4" id="KW-0964">Secreted</keyword>
<keyword evidence="8" id="KW-0732">Signal</keyword>
<keyword evidence="5" id="KW-0677">Repeat</keyword>
<feature type="domain" description="VWFC" evidence="9">
    <location>
        <begin position="46"/>
        <end position="121"/>
    </location>
</feature>
<dbReference type="EMBL" id="JAVRJZ010000017">
    <property type="protein sequence ID" value="KAK2709186.1"/>
    <property type="molecule type" value="Genomic_DNA"/>
</dbReference>
<dbReference type="InterPro" id="IPR010895">
    <property type="entry name" value="CHRD"/>
</dbReference>
<feature type="chain" id="PRO_5041860934" evidence="8">
    <location>
        <begin position="21"/>
        <end position="962"/>
    </location>
</feature>
<evidence type="ECO:0000259" key="10">
    <source>
        <dbReference type="PROSITE" id="PS50933"/>
    </source>
</evidence>
<dbReference type="PANTHER" id="PTHR46526:SF1">
    <property type="entry name" value="CHORDIN"/>
    <property type="match status" value="1"/>
</dbReference>
<feature type="signal peptide" evidence="8">
    <location>
        <begin position="1"/>
        <end position="20"/>
    </location>
</feature>
<dbReference type="PROSITE" id="PS01208">
    <property type="entry name" value="VWFC_1"/>
    <property type="match status" value="2"/>
</dbReference>
<dbReference type="GO" id="GO:0048731">
    <property type="term" value="P:system development"/>
    <property type="evidence" value="ECO:0007669"/>
    <property type="project" value="UniProtKB-ARBA"/>
</dbReference>
<keyword evidence="6" id="KW-0325">Glycoprotein</keyword>
<organism evidence="11">
    <name type="scientific">Artemia franciscana</name>
    <name type="common">Brine shrimp</name>
    <name type="synonym">Artemia sanfranciscana</name>
    <dbReference type="NCBI Taxonomy" id="6661"/>
    <lineage>
        <taxon>Eukaryota</taxon>
        <taxon>Metazoa</taxon>
        <taxon>Ecdysozoa</taxon>
        <taxon>Arthropoda</taxon>
        <taxon>Crustacea</taxon>
        <taxon>Branchiopoda</taxon>
        <taxon>Anostraca</taxon>
        <taxon>Artemiidae</taxon>
        <taxon>Artemia</taxon>
    </lineage>
</organism>
<dbReference type="Pfam" id="PF00093">
    <property type="entry name" value="VWC"/>
    <property type="match status" value="4"/>
</dbReference>
<evidence type="ECO:0000313" key="11">
    <source>
        <dbReference type="EMBL" id="BAE87098.1"/>
    </source>
</evidence>
<dbReference type="GO" id="GO:0030514">
    <property type="term" value="P:negative regulation of BMP signaling pathway"/>
    <property type="evidence" value="ECO:0007669"/>
    <property type="project" value="TreeGrafter"/>
</dbReference>
<dbReference type="GO" id="GO:0036122">
    <property type="term" value="F:BMP binding"/>
    <property type="evidence" value="ECO:0007669"/>
    <property type="project" value="TreeGrafter"/>
</dbReference>
<reference evidence="12" key="2">
    <citation type="submission" date="2023-07" db="EMBL/GenBank/DDBJ databases">
        <title>Chromosome-level genome assembly of Artemia franciscana.</title>
        <authorList>
            <person name="Jo E."/>
        </authorList>
    </citation>
    <scope>NUCLEOTIDE SEQUENCE</scope>
    <source>
        <tissue evidence="12">Whole body</tissue>
    </source>
</reference>
<protein>
    <submittedName>
        <fullName evidence="11">Short gasrtulation</fullName>
    </submittedName>
</protein>
<evidence type="ECO:0000256" key="7">
    <source>
        <dbReference type="PIRNR" id="PIRNR002496"/>
    </source>
</evidence>
<dbReference type="SMART" id="SM00754">
    <property type="entry name" value="CHRD"/>
    <property type="match status" value="2"/>
</dbReference>
<evidence type="ECO:0000256" key="2">
    <source>
        <dbReference type="ARBA" id="ARBA00007156"/>
    </source>
</evidence>
<dbReference type="GO" id="GO:0009953">
    <property type="term" value="P:dorsal/ventral pattern formation"/>
    <property type="evidence" value="ECO:0007669"/>
    <property type="project" value="TreeGrafter"/>
</dbReference>
<dbReference type="Proteomes" id="UP001187531">
    <property type="component" value="Unassembled WGS sequence"/>
</dbReference>
<feature type="domain" description="VWFC" evidence="9">
    <location>
        <begin position="771"/>
        <end position="842"/>
    </location>
</feature>
<dbReference type="InterPro" id="IPR001007">
    <property type="entry name" value="VWF_dom"/>
</dbReference>
<dbReference type="PROSITE" id="PS50933">
    <property type="entry name" value="CHRD"/>
    <property type="match status" value="2"/>
</dbReference>
<feature type="domain" description="CHRD" evidence="10">
    <location>
        <begin position="144"/>
        <end position="262"/>
    </location>
</feature>
<feature type="domain" description="VWFC" evidence="9">
    <location>
        <begin position="875"/>
        <end position="940"/>
    </location>
</feature>
<evidence type="ECO:0000256" key="1">
    <source>
        <dbReference type="ARBA" id="ARBA00004613"/>
    </source>
</evidence>
<dbReference type="InterPro" id="IPR016353">
    <property type="entry name" value="Chordin"/>
</dbReference>
<evidence type="ECO:0000256" key="4">
    <source>
        <dbReference type="ARBA" id="ARBA00022525"/>
    </source>
</evidence>
<dbReference type="InterPro" id="IPR052278">
    <property type="entry name" value="Chordin-like_regulators"/>
</dbReference>
<dbReference type="Gene3D" id="6.20.200.20">
    <property type="match status" value="3"/>
</dbReference>
<dbReference type="PIRSF" id="PIRSF002496">
    <property type="entry name" value="Chordin"/>
    <property type="match status" value="1"/>
</dbReference>
<keyword evidence="3 7" id="KW-0217">Developmental protein</keyword>
<name>Q25C46_ARTSF</name>
<evidence type="ECO:0000256" key="5">
    <source>
        <dbReference type="ARBA" id="ARBA00022737"/>
    </source>
</evidence>
<evidence type="ECO:0000256" key="8">
    <source>
        <dbReference type="SAM" id="SignalP"/>
    </source>
</evidence>
<dbReference type="EMBL" id="AB236149">
    <property type="protein sequence ID" value="BAE87098.1"/>
    <property type="molecule type" value="mRNA"/>
</dbReference>
<gene>
    <name evidence="11" type="primary">Af-sog</name>
    <name evidence="12" type="ORF">QYM36_012997</name>
</gene>
<accession>Q25C46</accession>
<dbReference type="PANTHER" id="PTHR46526">
    <property type="entry name" value="CHORDIN"/>
    <property type="match status" value="1"/>
</dbReference>
<sequence length="962" mass="106895">MNYRSLVVINFFLIFTIIFAITASETRKGRPPLIGDGNKKKHKRRSECQFGKRSYELEQTWHPDLGPPFGVMYCIRCECMAVQKKRRITGRTVCKNVKNECPKITCKEPILPPGHCCKICPEDGKEFSLLKEDTFAGYEEDDKSGKDFAGVLVGPLSMQPTFSTAVGSVRLSAHRRNLHYSVTVTPDFKPKGIQFMNDEGTVLEEQEINDNEYKEATGKVCGAWRRIPRIYRHLLRNEKLWFAIVSEDGAILSTAPMRHRSLASEVLSALLVPLDPSAVGAGGTAVVSLSSASNSVHITLIVSGLMQHEKKEADSTLVVSLVASKSEDGEQRVIEQLFSVQKAQDVATIEIRIVLEPHELKQLTRSQVTITVYSKRFPAAKISGIIETRITCDVFDSILEPSSEEIKTHGIAWLYLSKDGALNYRVFMNSVNSASTLAIEAIQSKGKKKRIVQELSLVGNWANGTTGRLTPRDLEALYAGELGLRVDEDKDELILHGKIMVHAVTESYFDLSTGPTLLLSSNGGKVAVAWLSVDPSDCSVHYDVQVKFHKKKGESQVVNVLELVEAPRPVTSLTHSGKSYLPTSIILSSGTEVENGVLLLSPNVRLLEEFSSVQVDNTITDLSALTLARMETGGTFLKLTESGGPDEHMNELQGHIKTVKVPSKCLPQYSKASIMSEETGDSPLGPGYVLDEENEIPKVPRCMYEGRLYEEGAQWTAEHSQCTMCSCQRGRTVCDPIVCPILKCDKIMQVGGECCPVCKNMTTPKVPSSMKSCYFEGDKKYYSAGSKWHPYLPPFGFDKCALCSCNAGTLRVECTRLTCPEPQCPESDRYRPDPKSCCQECRIPEPTQPTKNYENDGEQDEEAQAKSDADILAAGGCRFKGEMFENGGEWNPRILPWGEMKCINCNCKDGRVKCKRRKCVKNRCVAGTRQVKDECCPPCAQEKLKRSKRKKTKRRRTLVSKQ</sequence>